<evidence type="ECO:0000259" key="7">
    <source>
        <dbReference type="PROSITE" id="PS50011"/>
    </source>
</evidence>
<dbReference type="InterPro" id="IPR050591">
    <property type="entry name" value="GSK-3"/>
</dbReference>
<accession>A0A6B2LJD0</accession>
<sequence>MLVVGEPNVAYICSRYYRAPELIFGATEYTNAIDVWSTGCVMSEMLIGSPLFAGENSLDQLVEIIKVLGTPTREQVKSMKKDYKEFPLIPSHPWEEIFPTGTPTDAMDVISKMLVYVPTQRLKPLEVCVHPFFDELRAPKPDHKFAIPSLFNFTEEELKAAKDQNILEKLQPKKLPETQGQDSNF</sequence>
<dbReference type="InterPro" id="IPR000719">
    <property type="entry name" value="Prot_kinase_dom"/>
</dbReference>
<dbReference type="Pfam" id="PF00069">
    <property type="entry name" value="Pkinase"/>
    <property type="match status" value="1"/>
</dbReference>
<dbReference type="SMART" id="SM00220">
    <property type="entry name" value="S_TKc"/>
    <property type="match status" value="1"/>
</dbReference>
<dbReference type="PANTHER" id="PTHR24057:SF0">
    <property type="entry name" value="PROTEIN KINASE SHAGGY-RELATED"/>
    <property type="match status" value="1"/>
</dbReference>
<evidence type="ECO:0000313" key="8">
    <source>
        <dbReference type="EMBL" id="NDV37202.1"/>
    </source>
</evidence>
<dbReference type="GO" id="GO:0005634">
    <property type="term" value="C:nucleus"/>
    <property type="evidence" value="ECO:0007669"/>
    <property type="project" value="TreeGrafter"/>
</dbReference>
<dbReference type="GO" id="GO:0007165">
    <property type="term" value="P:signal transduction"/>
    <property type="evidence" value="ECO:0007669"/>
    <property type="project" value="TreeGrafter"/>
</dbReference>
<keyword evidence="6" id="KW-0067">ATP-binding</keyword>
<dbReference type="InterPro" id="IPR011009">
    <property type="entry name" value="Kinase-like_dom_sf"/>
</dbReference>
<evidence type="ECO:0000256" key="5">
    <source>
        <dbReference type="ARBA" id="ARBA00022777"/>
    </source>
</evidence>
<evidence type="ECO:0000256" key="6">
    <source>
        <dbReference type="ARBA" id="ARBA00022840"/>
    </source>
</evidence>
<evidence type="ECO:0000256" key="3">
    <source>
        <dbReference type="ARBA" id="ARBA00022679"/>
    </source>
</evidence>
<dbReference type="GO" id="GO:0004674">
    <property type="term" value="F:protein serine/threonine kinase activity"/>
    <property type="evidence" value="ECO:0007669"/>
    <property type="project" value="UniProtKB-KW"/>
</dbReference>
<dbReference type="SUPFAM" id="SSF56112">
    <property type="entry name" value="Protein kinase-like (PK-like)"/>
    <property type="match status" value="1"/>
</dbReference>
<reference evidence="8" key="1">
    <citation type="journal article" date="2020" name="J. Eukaryot. Microbiol.">
        <title>De novo Sequencing, Assembly and Annotation of the Transcriptome for the Free-Living Testate Amoeba Arcella intermedia.</title>
        <authorList>
            <person name="Ribeiro G.M."/>
            <person name="Porfirio-Sousa A.L."/>
            <person name="Maurer-Alcala X.X."/>
            <person name="Katz L.A."/>
            <person name="Lahr D.J.G."/>
        </authorList>
    </citation>
    <scope>NUCLEOTIDE SEQUENCE</scope>
</reference>
<keyword evidence="3" id="KW-0808">Transferase</keyword>
<dbReference type="GO" id="GO:0005737">
    <property type="term" value="C:cytoplasm"/>
    <property type="evidence" value="ECO:0007669"/>
    <property type="project" value="TreeGrafter"/>
</dbReference>
<comment type="similarity">
    <text evidence="1">Belongs to the protein kinase superfamily. CMGC Ser/Thr protein kinase family. GSK-3 subfamily.</text>
</comment>
<dbReference type="Gene3D" id="1.10.510.10">
    <property type="entry name" value="Transferase(Phosphotransferase) domain 1"/>
    <property type="match status" value="1"/>
</dbReference>
<organism evidence="8">
    <name type="scientific">Arcella intermedia</name>
    <dbReference type="NCBI Taxonomy" id="1963864"/>
    <lineage>
        <taxon>Eukaryota</taxon>
        <taxon>Amoebozoa</taxon>
        <taxon>Tubulinea</taxon>
        <taxon>Elardia</taxon>
        <taxon>Arcellinida</taxon>
        <taxon>Sphaerothecina</taxon>
        <taxon>Arcellidae</taxon>
        <taxon>Arcella</taxon>
    </lineage>
</organism>
<dbReference type="EMBL" id="GIBP01008233">
    <property type="protein sequence ID" value="NDV37202.1"/>
    <property type="molecule type" value="Transcribed_RNA"/>
</dbReference>
<keyword evidence="4" id="KW-0547">Nucleotide-binding</keyword>
<protein>
    <recommendedName>
        <fullName evidence="7">Protein kinase domain-containing protein</fullName>
    </recommendedName>
</protein>
<keyword evidence="2" id="KW-0723">Serine/threonine-protein kinase</keyword>
<dbReference type="PROSITE" id="PS50011">
    <property type="entry name" value="PROTEIN_KINASE_DOM"/>
    <property type="match status" value="1"/>
</dbReference>
<evidence type="ECO:0000256" key="1">
    <source>
        <dbReference type="ARBA" id="ARBA00005527"/>
    </source>
</evidence>
<dbReference type="PANTHER" id="PTHR24057">
    <property type="entry name" value="GLYCOGEN SYNTHASE KINASE-3 ALPHA"/>
    <property type="match status" value="1"/>
</dbReference>
<evidence type="ECO:0000256" key="4">
    <source>
        <dbReference type="ARBA" id="ARBA00022741"/>
    </source>
</evidence>
<dbReference type="AlphaFoldDB" id="A0A6B2LJD0"/>
<evidence type="ECO:0000256" key="2">
    <source>
        <dbReference type="ARBA" id="ARBA00022527"/>
    </source>
</evidence>
<name>A0A6B2LJD0_9EUKA</name>
<dbReference type="GO" id="GO:0030154">
    <property type="term" value="P:cell differentiation"/>
    <property type="evidence" value="ECO:0007669"/>
    <property type="project" value="TreeGrafter"/>
</dbReference>
<feature type="domain" description="Protein kinase" evidence="7">
    <location>
        <begin position="1"/>
        <end position="133"/>
    </location>
</feature>
<dbReference type="GO" id="GO:0005524">
    <property type="term" value="F:ATP binding"/>
    <property type="evidence" value="ECO:0007669"/>
    <property type="project" value="UniProtKB-KW"/>
</dbReference>
<keyword evidence="5" id="KW-0418">Kinase</keyword>
<proteinExistence type="inferred from homology"/>